<feature type="region of interest" description="Disordered" evidence="1">
    <location>
        <begin position="1312"/>
        <end position="1334"/>
    </location>
</feature>
<feature type="region of interest" description="Disordered" evidence="1">
    <location>
        <begin position="880"/>
        <end position="932"/>
    </location>
</feature>
<accession>A0A836KTS2</accession>
<feature type="compositionally biased region" description="Basic and acidic residues" evidence="1">
    <location>
        <begin position="1016"/>
        <end position="1026"/>
    </location>
</feature>
<evidence type="ECO:0000256" key="1">
    <source>
        <dbReference type="SAM" id="MobiDB-lite"/>
    </source>
</evidence>
<dbReference type="EMBL" id="JAFHLR010000011">
    <property type="protein sequence ID" value="KAG5485377.1"/>
    <property type="molecule type" value="Genomic_DNA"/>
</dbReference>
<dbReference type="GeneID" id="92361874"/>
<comment type="caution">
    <text evidence="2">The sequence shown here is derived from an EMBL/GenBank/DDBJ whole genome shotgun (WGS) entry which is preliminary data.</text>
</comment>
<feature type="region of interest" description="Disordered" evidence="1">
    <location>
        <begin position="144"/>
        <end position="196"/>
    </location>
</feature>
<sequence length="1433" mass="148170">MPGAAAPDAAAATMRLEPLLFAGYERLDSGSGAVRLITPQGGCVLLHPSYPSFLVASPPLHEQLRLSAHPTHLPPSPPRESLRCEPIHNNTVPAAALAEAKRAPEDAAMPHASTSAAAMLPTPPEGFEVEFFSSLSSAESSVASSCSTSRGASPPPEAAAPKVRDAGRAPADGASAGGDQPPLLDETAGARARGSSEESLVLHTRVHGTELVASSAVLAELDAELTRRALVLFDGKLPQPPPPPPGQAEAHPQWAEVVNYHRAVLLGYDDAGLAYLDAQALAQRSPPPRGWRLRPLPLLVCGVTVLAHFYRDANPADRRSERSTVAGASDSAARYPVLPRPARAAAAGSSEGLENAQPNHNGRARTPLAPPLHPTPASGESPPFTASTIAPLAPSSKLHPYLSPPLRWSLPACGRVPTLDLQQLFQVQPNCVYELGRPPEEVVFLGVALGVPWILPVTLATATASGSTRSPMAPRLGVEVDATAPSTSLPASQPPAGYRWKDMCAWAEPLVGCHDAHDIRGRHGLAGPTPAATGVPSTAAVADAEGSVPHSAPPPVVAGVPPKETERAPSPTSEATGTNGKRSPPPPPSPRLLTAAGPLFVKEGNSVFVPGRFGVMLECNTNPALMAARFGIVHGDWVVARALSPHGAAAPLSDTPNRGKLVTPPLPPGPLMVMGLHGGNVLVLQGNGEGQEAVRVRVTHGVSEVSEAFRKVSGAPLPPPALPIEPLSMPASPPESPTASGAVGASHLMAEGEDSLEQRQVSEMEQREDQADSMCSTAIGTFTEVADTAATPAAAVAAAAASSGVQCGMDAAAGTQGVGASCEDAGIAAPMADGGWNGVSSPAKAAILVDPNQVGTNAASFSSEGAVGAPEVIPMMADATPRARRWSSTTSSSASAASSDSLTPKRLQQQQQSPLNQAAEEKTNHSGLSMARARALSTPMQDMVVEATGAWSTSAAQLLQPAEEVTVVPVVTPTTADAPPLMTMPAVDCAAPSILREVVFEAEADRCSVEVASTDPPRDGDMRLPAHEVGPADARPHEVPLLQLPAKDRSVLEGGTEQHPPQSGSVSVPSYSSGCMPSGLPAPSSAMPQPSERQHADEVQEATLDARTQSSDAAGDIYRRHAGLENENEERAPHARRVYADDDGALSAALYAPSLSISPQPQPWANQAPPSSHAVTASSEEVAATAGRARSPKLPEVTMPRSCHAEEVLECCAAPPAPPPPLTAHPAVTCAPPYSSPSANSAAHSTATQARTRQVTSCSTLASPPCAAAVGRQHCSTATASKTITAAISTPFTNFLKAYAIHVLGTHVELSGGESKQLRNGAAPRVSRNATEPGEPLQGAVTLAAIFDFYREQPLTRIMEATAIQRRCCAAWKSTITSGRASAALPFANDMPLCKLKASASTTVFEELCVSELVSLLSILYHSSPIREESLPR</sequence>
<dbReference type="RefSeq" id="XP_067065114.1">
    <property type="nucleotide sequence ID" value="XM_067207940.1"/>
</dbReference>
<evidence type="ECO:0000313" key="2">
    <source>
        <dbReference type="EMBL" id="KAG5485377.1"/>
    </source>
</evidence>
<organism evidence="2 3">
    <name type="scientific">Leishmania orientalis</name>
    <dbReference type="NCBI Taxonomy" id="2249476"/>
    <lineage>
        <taxon>Eukaryota</taxon>
        <taxon>Discoba</taxon>
        <taxon>Euglenozoa</taxon>
        <taxon>Kinetoplastea</taxon>
        <taxon>Metakinetoplastina</taxon>
        <taxon>Trypanosomatida</taxon>
        <taxon>Trypanosomatidae</taxon>
        <taxon>Leishmaniinae</taxon>
        <taxon>Leishmania</taxon>
    </lineage>
</organism>
<name>A0A836KTS2_9TRYP</name>
<feature type="region of interest" description="Disordered" evidence="1">
    <location>
        <begin position="524"/>
        <end position="594"/>
    </location>
</feature>
<feature type="region of interest" description="Disordered" evidence="1">
    <location>
        <begin position="1160"/>
        <end position="1195"/>
    </location>
</feature>
<keyword evidence="3" id="KW-1185">Reference proteome</keyword>
<gene>
    <name evidence="2" type="ORF">LSCM4_06014</name>
</gene>
<feature type="region of interest" description="Disordered" evidence="1">
    <location>
        <begin position="316"/>
        <end position="389"/>
    </location>
</feature>
<reference evidence="3" key="2">
    <citation type="journal article" date="2021" name="Sci. Data">
        <title>Chromosome-scale genome sequencing, assembly and annotation of six genomes from subfamily Leishmaniinae.</title>
        <authorList>
            <person name="Almutairi H."/>
            <person name="Urbaniak M.D."/>
            <person name="Bates M.D."/>
            <person name="Jariyapan N."/>
            <person name="Kwakye-Nuako G."/>
            <person name="Thomaz Soccol V."/>
            <person name="Al-Salem W.S."/>
            <person name="Dillon R.J."/>
            <person name="Bates P.A."/>
            <person name="Gatherer D."/>
        </authorList>
    </citation>
    <scope>NUCLEOTIDE SEQUENCE [LARGE SCALE GENOMIC DNA]</scope>
</reference>
<feature type="compositionally biased region" description="Low complexity" evidence="1">
    <location>
        <begin position="886"/>
        <end position="901"/>
    </location>
</feature>
<feature type="compositionally biased region" description="Polar residues" evidence="1">
    <location>
        <begin position="570"/>
        <end position="581"/>
    </location>
</feature>
<feature type="region of interest" description="Disordered" evidence="1">
    <location>
        <begin position="1052"/>
        <end position="1114"/>
    </location>
</feature>
<dbReference type="Proteomes" id="UP000674143">
    <property type="component" value="Unassembled WGS sequence"/>
</dbReference>
<proteinExistence type="predicted"/>
<feature type="region of interest" description="Disordered" evidence="1">
    <location>
        <begin position="100"/>
        <end position="121"/>
    </location>
</feature>
<dbReference type="KEGG" id="loi:92361874"/>
<protein>
    <submittedName>
        <fullName evidence="2">Uncharacterized protein</fullName>
    </submittedName>
</protein>
<feature type="compositionally biased region" description="Low complexity" evidence="1">
    <location>
        <begin position="106"/>
        <end position="119"/>
    </location>
</feature>
<evidence type="ECO:0000313" key="3">
    <source>
        <dbReference type="Proteomes" id="UP000674143"/>
    </source>
</evidence>
<feature type="region of interest" description="Disordered" evidence="1">
    <location>
        <begin position="1011"/>
        <end position="1039"/>
    </location>
</feature>
<feature type="compositionally biased region" description="Low complexity" evidence="1">
    <location>
        <begin position="1160"/>
        <end position="1172"/>
    </location>
</feature>
<feature type="compositionally biased region" description="Low complexity" evidence="1">
    <location>
        <begin position="1060"/>
        <end position="1074"/>
    </location>
</feature>
<reference evidence="3" key="1">
    <citation type="journal article" date="2021" name="Microbiol. Resour. Announc.">
        <title>LGAAP: Leishmaniinae Genome Assembly and Annotation Pipeline.</title>
        <authorList>
            <person name="Almutairi H."/>
            <person name="Urbaniak M.D."/>
            <person name="Bates M.D."/>
            <person name="Jariyapan N."/>
            <person name="Kwakye-Nuako G."/>
            <person name="Thomaz-Soccol V."/>
            <person name="Al-Salem W.S."/>
            <person name="Dillon R.J."/>
            <person name="Bates P.A."/>
            <person name="Gatherer D."/>
        </authorList>
    </citation>
    <scope>NUCLEOTIDE SEQUENCE [LARGE SCALE GENOMIC DNA]</scope>
</reference>
<feature type="compositionally biased region" description="Low complexity" evidence="1">
    <location>
        <begin position="332"/>
        <end position="347"/>
    </location>
</feature>